<keyword evidence="4" id="KW-0418">Kinase</keyword>
<keyword evidence="10" id="KW-1185">Reference proteome</keyword>
<comment type="similarity">
    <text evidence="7">Belongs to the protein kinase superfamily.</text>
</comment>
<evidence type="ECO:0000313" key="9">
    <source>
        <dbReference type="EMBL" id="GMI31367.1"/>
    </source>
</evidence>
<gene>
    <name evidence="9" type="ORF">TeGR_g10658</name>
</gene>
<dbReference type="Gene3D" id="3.30.200.20">
    <property type="entry name" value="Phosphorylase Kinase, domain 1"/>
    <property type="match status" value="1"/>
</dbReference>
<dbReference type="PANTHER" id="PTHR24353">
    <property type="entry name" value="CYCLIC NUCLEOTIDE-DEPENDENT PROTEIN KINASE"/>
    <property type="match status" value="1"/>
</dbReference>
<evidence type="ECO:0000256" key="5">
    <source>
        <dbReference type="ARBA" id="ARBA00022840"/>
    </source>
</evidence>
<evidence type="ECO:0000256" key="7">
    <source>
        <dbReference type="RuleBase" id="RU000304"/>
    </source>
</evidence>
<dbReference type="Gene3D" id="1.10.510.10">
    <property type="entry name" value="Transferase(Phosphotransferase) domain 1"/>
    <property type="match status" value="1"/>
</dbReference>
<keyword evidence="2" id="KW-0808">Transferase</keyword>
<sequence length="227" mass="24897">MGCGASAGKYSIAESSSDSNAQPEAPAWIALPAITSAPRANPSASLHMKMLQYPSAVSLEDFECSSVLGRGKFGEVVLAQHKEDSLFYALKKISKVQMVERKNKDSVTSEITNLMRIRHPFVAHLFGFFQDDRHVTLVLEYCCGGELFNRLKHRTRFSPDEAKFYITEIALALDFLQSPPLSMVYRDLKPENVMLSSAGHVRLVDFGFAVPLNADGDSITGGCGTAM</sequence>
<evidence type="ECO:0000313" key="10">
    <source>
        <dbReference type="Proteomes" id="UP001165060"/>
    </source>
</evidence>
<evidence type="ECO:0000256" key="2">
    <source>
        <dbReference type="ARBA" id="ARBA00022679"/>
    </source>
</evidence>
<accession>A0ABQ6MSG1</accession>
<dbReference type="Pfam" id="PF00069">
    <property type="entry name" value="Pkinase"/>
    <property type="match status" value="1"/>
</dbReference>
<comment type="caution">
    <text evidence="9">The sequence shown here is derived from an EMBL/GenBank/DDBJ whole genome shotgun (WGS) entry which is preliminary data.</text>
</comment>
<dbReference type="PROSITE" id="PS00107">
    <property type="entry name" value="PROTEIN_KINASE_ATP"/>
    <property type="match status" value="1"/>
</dbReference>
<keyword evidence="3 6" id="KW-0547">Nucleotide-binding</keyword>
<dbReference type="Proteomes" id="UP001165060">
    <property type="component" value="Unassembled WGS sequence"/>
</dbReference>
<dbReference type="PROSITE" id="PS50011">
    <property type="entry name" value="PROTEIN_KINASE_DOM"/>
    <property type="match status" value="1"/>
</dbReference>
<feature type="domain" description="Protein kinase" evidence="8">
    <location>
        <begin position="62"/>
        <end position="227"/>
    </location>
</feature>
<keyword evidence="1 7" id="KW-0723">Serine/threonine-protein kinase</keyword>
<evidence type="ECO:0000259" key="8">
    <source>
        <dbReference type="PROSITE" id="PS50011"/>
    </source>
</evidence>
<dbReference type="InterPro" id="IPR017441">
    <property type="entry name" value="Protein_kinase_ATP_BS"/>
</dbReference>
<evidence type="ECO:0000256" key="3">
    <source>
        <dbReference type="ARBA" id="ARBA00022741"/>
    </source>
</evidence>
<dbReference type="InterPro" id="IPR000719">
    <property type="entry name" value="Prot_kinase_dom"/>
</dbReference>
<dbReference type="InterPro" id="IPR008271">
    <property type="entry name" value="Ser/Thr_kinase_AS"/>
</dbReference>
<dbReference type="InterPro" id="IPR011009">
    <property type="entry name" value="Kinase-like_dom_sf"/>
</dbReference>
<dbReference type="PROSITE" id="PS00108">
    <property type="entry name" value="PROTEIN_KINASE_ST"/>
    <property type="match status" value="1"/>
</dbReference>
<reference evidence="9 10" key="1">
    <citation type="journal article" date="2023" name="Commun. Biol.">
        <title>Genome analysis of Parmales, the sister group of diatoms, reveals the evolutionary specialization of diatoms from phago-mixotrophs to photoautotrophs.</title>
        <authorList>
            <person name="Ban H."/>
            <person name="Sato S."/>
            <person name="Yoshikawa S."/>
            <person name="Yamada K."/>
            <person name="Nakamura Y."/>
            <person name="Ichinomiya M."/>
            <person name="Sato N."/>
            <person name="Blanc-Mathieu R."/>
            <person name="Endo H."/>
            <person name="Kuwata A."/>
            <person name="Ogata H."/>
        </authorList>
    </citation>
    <scope>NUCLEOTIDE SEQUENCE [LARGE SCALE GENOMIC DNA]</scope>
</reference>
<dbReference type="SMART" id="SM00220">
    <property type="entry name" value="S_TKc"/>
    <property type="match status" value="1"/>
</dbReference>
<protein>
    <recommendedName>
        <fullName evidence="8">Protein kinase domain-containing protein</fullName>
    </recommendedName>
</protein>
<name>A0ABQ6MSG1_9STRA</name>
<dbReference type="SUPFAM" id="SSF56112">
    <property type="entry name" value="Protein kinase-like (PK-like)"/>
    <property type="match status" value="1"/>
</dbReference>
<evidence type="ECO:0000256" key="1">
    <source>
        <dbReference type="ARBA" id="ARBA00022527"/>
    </source>
</evidence>
<organism evidence="9 10">
    <name type="scientific">Tetraparma gracilis</name>
    <dbReference type="NCBI Taxonomy" id="2962635"/>
    <lineage>
        <taxon>Eukaryota</taxon>
        <taxon>Sar</taxon>
        <taxon>Stramenopiles</taxon>
        <taxon>Ochrophyta</taxon>
        <taxon>Bolidophyceae</taxon>
        <taxon>Parmales</taxon>
        <taxon>Triparmaceae</taxon>
        <taxon>Tetraparma</taxon>
    </lineage>
</organism>
<dbReference type="PANTHER" id="PTHR24353:SF37">
    <property type="entry name" value="CAMP-DEPENDENT PROTEIN KINASE CATALYTIC SUBUNIT PRKX"/>
    <property type="match status" value="1"/>
</dbReference>
<dbReference type="EMBL" id="BRYB01003144">
    <property type="protein sequence ID" value="GMI31367.1"/>
    <property type="molecule type" value="Genomic_DNA"/>
</dbReference>
<evidence type="ECO:0000256" key="6">
    <source>
        <dbReference type="PROSITE-ProRule" id="PRU10141"/>
    </source>
</evidence>
<keyword evidence="5 6" id="KW-0067">ATP-binding</keyword>
<feature type="binding site" evidence="6">
    <location>
        <position position="91"/>
    </location>
    <ligand>
        <name>ATP</name>
        <dbReference type="ChEBI" id="CHEBI:30616"/>
    </ligand>
</feature>
<evidence type="ECO:0000256" key="4">
    <source>
        <dbReference type="ARBA" id="ARBA00022777"/>
    </source>
</evidence>
<proteinExistence type="inferred from homology"/>